<dbReference type="HOGENOM" id="CLU_1661527_0_0_1"/>
<sequence>MAPVLELDGPESGAAEEDAMAAEEEDVPRAGATFLDNVDNGVSKDVVVPPFETGVATTTDVSGVVVVGVLRTASAAPSVVVGRTVGTATVGGIVVAVVVGTTGVTGRLAAGVVVTGRGGGLTGLGVVTGPEVVTGVEGGVTLGGVEVGVGSRSVSVMPG</sequence>
<dbReference type="Proteomes" id="UP000027073">
    <property type="component" value="Unassembled WGS sequence"/>
</dbReference>
<evidence type="ECO:0000313" key="1">
    <source>
        <dbReference type="EMBL" id="KDQ26459.1"/>
    </source>
</evidence>
<dbReference type="VEuPathDB" id="FungiDB:PLEOSDRAFT_1071595"/>
<protein>
    <submittedName>
        <fullName evidence="1">Uncharacterized protein</fullName>
    </submittedName>
</protein>
<gene>
    <name evidence="1" type="ORF">PLEOSDRAFT_1071595</name>
</gene>
<name>A0A067NF41_PLEO1</name>
<proteinExistence type="predicted"/>
<accession>A0A067NF41</accession>
<evidence type="ECO:0000313" key="2">
    <source>
        <dbReference type="Proteomes" id="UP000027073"/>
    </source>
</evidence>
<reference evidence="2" key="1">
    <citation type="journal article" date="2014" name="Proc. Natl. Acad. Sci. U.S.A.">
        <title>Extensive sampling of basidiomycete genomes demonstrates inadequacy of the white-rot/brown-rot paradigm for wood decay fungi.</title>
        <authorList>
            <person name="Riley R."/>
            <person name="Salamov A.A."/>
            <person name="Brown D.W."/>
            <person name="Nagy L.G."/>
            <person name="Floudas D."/>
            <person name="Held B.W."/>
            <person name="Levasseur A."/>
            <person name="Lombard V."/>
            <person name="Morin E."/>
            <person name="Otillar R."/>
            <person name="Lindquist E.A."/>
            <person name="Sun H."/>
            <person name="LaButti K.M."/>
            <person name="Schmutz J."/>
            <person name="Jabbour D."/>
            <person name="Luo H."/>
            <person name="Baker S.E."/>
            <person name="Pisabarro A.G."/>
            <person name="Walton J.D."/>
            <person name="Blanchette R.A."/>
            <person name="Henrissat B."/>
            <person name="Martin F."/>
            <person name="Cullen D."/>
            <person name="Hibbett D.S."/>
            <person name="Grigoriev I.V."/>
        </authorList>
    </citation>
    <scope>NUCLEOTIDE SEQUENCE [LARGE SCALE GENOMIC DNA]</scope>
    <source>
        <strain evidence="2">PC15</strain>
    </source>
</reference>
<dbReference type="AlphaFoldDB" id="A0A067NF41"/>
<dbReference type="EMBL" id="KL198009">
    <property type="protein sequence ID" value="KDQ26459.1"/>
    <property type="molecule type" value="Genomic_DNA"/>
</dbReference>
<dbReference type="InParanoid" id="A0A067NF41"/>
<organism evidence="1 2">
    <name type="scientific">Pleurotus ostreatus (strain PC15)</name>
    <name type="common">Oyster mushroom</name>
    <dbReference type="NCBI Taxonomy" id="1137138"/>
    <lineage>
        <taxon>Eukaryota</taxon>
        <taxon>Fungi</taxon>
        <taxon>Dikarya</taxon>
        <taxon>Basidiomycota</taxon>
        <taxon>Agaricomycotina</taxon>
        <taxon>Agaricomycetes</taxon>
        <taxon>Agaricomycetidae</taxon>
        <taxon>Agaricales</taxon>
        <taxon>Pleurotineae</taxon>
        <taxon>Pleurotaceae</taxon>
        <taxon>Pleurotus</taxon>
    </lineage>
</organism>